<dbReference type="RefSeq" id="WP_285965820.1">
    <property type="nucleotide sequence ID" value="NZ_CP127294.1"/>
</dbReference>
<evidence type="ECO:0000256" key="9">
    <source>
        <dbReference type="ARBA" id="ARBA00049401"/>
    </source>
</evidence>
<keyword evidence="3" id="KW-0216">Detoxification</keyword>
<keyword evidence="12" id="KW-1185">Reference proteome</keyword>
<proteinExistence type="inferred from homology"/>
<evidence type="ECO:0000256" key="4">
    <source>
        <dbReference type="ARBA" id="ARBA00022630"/>
    </source>
</evidence>
<comment type="similarity">
    <text evidence="2">Belongs to the nitronate monooxygenase family. NMO class I subfamily.</text>
</comment>
<comment type="cofactor">
    <cofactor evidence="1">
        <name>FMN</name>
        <dbReference type="ChEBI" id="CHEBI:58210"/>
    </cofactor>
</comment>
<keyword evidence="10" id="KW-0732">Signal</keyword>
<gene>
    <name evidence="11" type="ORF">QRX50_26145</name>
</gene>
<dbReference type="PANTHER" id="PTHR42747:SF3">
    <property type="entry name" value="NITRONATE MONOOXYGENASE-RELATED"/>
    <property type="match status" value="1"/>
</dbReference>
<evidence type="ECO:0000256" key="10">
    <source>
        <dbReference type="SAM" id="SignalP"/>
    </source>
</evidence>
<organism evidence="11 12">
    <name type="scientific">Amycolatopsis carbonis</name>
    <dbReference type="NCBI Taxonomy" id="715471"/>
    <lineage>
        <taxon>Bacteria</taxon>
        <taxon>Bacillati</taxon>
        <taxon>Actinomycetota</taxon>
        <taxon>Actinomycetes</taxon>
        <taxon>Pseudonocardiales</taxon>
        <taxon>Pseudonocardiaceae</taxon>
        <taxon>Amycolatopsis</taxon>
    </lineage>
</organism>
<dbReference type="Gene3D" id="3.20.20.70">
    <property type="entry name" value="Aldolase class I"/>
    <property type="match status" value="1"/>
</dbReference>
<dbReference type="PANTHER" id="PTHR42747">
    <property type="entry name" value="NITRONATE MONOOXYGENASE-RELATED"/>
    <property type="match status" value="1"/>
</dbReference>
<evidence type="ECO:0000256" key="1">
    <source>
        <dbReference type="ARBA" id="ARBA00001917"/>
    </source>
</evidence>
<evidence type="ECO:0000313" key="12">
    <source>
        <dbReference type="Proteomes" id="UP001236014"/>
    </source>
</evidence>
<dbReference type="Pfam" id="PF03060">
    <property type="entry name" value="NMO"/>
    <property type="match status" value="1"/>
</dbReference>
<keyword evidence="5" id="KW-0288">FMN</keyword>
<name>A0A9Y2IAZ2_9PSEU</name>
<evidence type="ECO:0000256" key="6">
    <source>
        <dbReference type="ARBA" id="ARBA00023002"/>
    </source>
</evidence>
<dbReference type="SUPFAM" id="SSF51412">
    <property type="entry name" value="Inosine monophosphate dehydrogenase (IMPDH)"/>
    <property type="match status" value="1"/>
</dbReference>
<dbReference type="InterPro" id="IPR004136">
    <property type="entry name" value="NMO"/>
</dbReference>
<keyword evidence="6" id="KW-0560">Oxidoreductase</keyword>
<dbReference type="CDD" id="cd04730">
    <property type="entry name" value="NPD_like"/>
    <property type="match status" value="1"/>
</dbReference>
<evidence type="ECO:0000256" key="5">
    <source>
        <dbReference type="ARBA" id="ARBA00022643"/>
    </source>
</evidence>
<evidence type="ECO:0000256" key="3">
    <source>
        <dbReference type="ARBA" id="ARBA00022575"/>
    </source>
</evidence>
<evidence type="ECO:0000313" key="11">
    <source>
        <dbReference type="EMBL" id="WIX75043.1"/>
    </source>
</evidence>
<dbReference type="EMBL" id="CP127294">
    <property type="protein sequence ID" value="WIX75043.1"/>
    <property type="molecule type" value="Genomic_DNA"/>
</dbReference>
<evidence type="ECO:0000256" key="8">
    <source>
        <dbReference type="ARBA" id="ARBA00031155"/>
    </source>
</evidence>
<dbReference type="KEGG" id="acab:QRX50_26145"/>
<dbReference type="GO" id="GO:0018580">
    <property type="term" value="F:nitronate monooxygenase activity"/>
    <property type="evidence" value="ECO:0007669"/>
    <property type="project" value="InterPro"/>
</dbReference>
<feature type="signal peptide" evidence="10">
    <location>
        <begin position="1"/>
        <end position="16"/>
    </location>
</feature>
<dbReference type="AlphaFoldDB" id="A0A9Y2IAZ2"/>
<dbReference type="GO" id="GO:0009636">
    <property type="term" value="P:response to toxic substance"/>
    <property type="evidence" value="ECO:0007669"/>
    <property type="project" value="UniProtKB-KW"/>
</dbReference>
<reference evidence="11 12" key="1">
    <citation type="submission" date="2023-06" db="EMBL/GenBank/DDBJ databases">
        <authorList>
            <person name="Oyuntsetseg B."/>
            <person name="Kim S.B."/>
        </authorList>
    </citation>
    <scope>NUCLEOTIDE SEQUENCE [LARGE SCALE GENOMIC DNA]</scope>
    <source>
        <strain evidence="11 12">2-15</strain>
    </source>
</reference>
<evidence type="ECO:0000256" key="2">
    <source>
        <dbReference type="ARBA" id="ARBA00009881"/>
    </source>
</evidence>
<dbReference type="Proteomes" id="UP001236014">
    <property type="component" value="Chromosome"/>
</dbReference>
<feature type="chain" id="PRO_5040842750" description="Propionate 3-nitronate monooxygenase" evidence="10">
    <location>
        <begin position="17"/>
        <end position="342"/>
    </location>
</feature>
<evidence type="ECO:0000256" key="7">
    <source>
        <dbReference type="ARBA" id="ARBA00023033"/>
    </source>
</evidence>
<accession>A0A9Y2IAZ2</accession>
<protein>
    <recommendedName>
        <fullName evidence="8">Propionate 3-nitronate monooxygenase</fullName>
    </recommendedName>
</protein>
<sequence length="342" mass="34643">MHSSLSGLGVTSPVLAAPMAGGGTTPALVAAAASAGGLGFVAGGYKTAEALAEQISQVRALGISFGVNLFAPNPVPVDPAAYRRYAGALQADADRYGLDLPQAITEDDDHWQAKLDLLLAGPVPLVSFTFGLPDTSVFTRLHRAGTLVAQTVTSADEARLAADAGADLLLVQAAAAGGHSGTLTPDRVPPAVPLPRVLGEVGAAVSLPLVGAGGLATPEAVAEALSAGATAVAVGTVLLRSDESGASKPHREALADPARRETVVTRAFTGRPARGLRNAFTDDHSGEAPAGYPALHHLTSALRKAAVQAGDAERVNLWAGTGYRHATAEPAADILTRLSHRL</sequence>
<keyword evidence="4" id="KW-0285">Flavoprotein</keyword>
<keyword evidence="7 11" id="KW-0503">Monooxygenase</keyword>
<dbReference type="InterPro" id="IPR013785">
    <property type="entry name" value="Aldolase_TIM"/>
</dbReference>
<comment type="catalytic activity">
    <reaction evidence="9">
        <text>3 propionate 3-nitronate + 3 O2 + H2O = 3 3-oxopropanoate + 2 nitrate + nitrite + H2O2 + 3 H(+)</text>
        <dbReference type="Rhea" id="RHEA:57332"/>
        <dbReference type="ChEBI" id="CHEBI:15377"/>
        <dbReference type="ChEBI" id="CHEBI:15378"/>
        <dbReference type="ChEBI" id="CHEBI:15379"/>
        <dbReference type="ChEBI" id="CHEBI:16240"/>
        <dbReference type="ChEBI" id="CHEBI:16301"/>
        <dbReference type="ChEBI" id="CHEBI:17632"/>
        <dbReference type="ChEBI" id="CHEBI:33190"/>
        <dbReference type="ChEBI" id="CHEBI:136067"/>
    </reaction>
</comment>